<sequence length="215" mass="24163">MVKRPTQHGAARYWQKVGEPGSNELHNVGGQRHATRQCAPHTFGPSCSARGIEHWPAQHLVGGFCVTCARNERFKFYERCALAHCSISTTLNAYNMLNTLRAFVFHCFCNRAFITRVDQHHFCLGIVKYIREFIGHPVPVHWHIGPTAVRTCLSNFKPFTLVSCHHSNGVASGKAKVSQTIHQTVHAVVEICPSNRTRFIDECRLGTTVACKITR</sequence>
<evidence type="ECO:0000313" key="1">
    <source>
        <dbReference type="EMBL" id="CAB5027161.1"/>
    </source>
</evidence>
<protein>
    <submittedName>
        <fullName evidence="1">Unannotated protein</fullName>
    </submittedName>
</protein>
<dbReference type="AlphaFoldDB" id="A0A6J7RER6"/>
<proteinExistence type="predicted"/>
<gene>
    <name evidence="1" type="ORF">UFOPK4098_01233</name>
</gene>
<reference evidence="1" key="1">
    <citation type="submission" date="2020-05" db="EMBL/GenBank/DDBJ databases">
        <authorList>
            <person name="Chiriac C."/>
            <person name="Salcher M."/>
            <person name="Ghai R."/>
            <person name="Kavagutti S V."/>
        </authorList>
    </citation>
    <scope>NUCLEOTIDE SEQUENCE</scope>
</reference>
<name>A0A6J7RER6_9ZZZZ</name>
<dbReference type="EMBL" id="CAFBPN010000082">
    <property type="protein sequence ID" value="CAB5027161.1"/>
    <property type="molecule type" value="Genomic_DNA"/>
</dbReference>
<organism evidence="1">
    <name type="scientific">freshwater metagenome</name>
    <dbReference type="NCBI Taxonomy" id="449393"/>
    <lineage>
        <taxon>unclassified sequences</taxon>
        <taxon>metagenomes</taxon>
        <taxon>ecological metagenomes</taxon>
    </lineage>
</organism>
<accession>A0A6J7RER6</accession>